<proteinExistence type="predicted"/>
<sequence>MNGASRVVGEKTLQDIMEIPRSIDAIRENFDSLKEVAASIVNRNCRCLYLTGCGSSYYSAMLMSIPLQIHRPKLNVRVIPSSEILMYLINTLSEECCIVAISRSGETAETLEVMKRGRERGTYNVIITISEKSESIKYADEYLYINVGVERGIVMTKSFYSMSLAGLLITLSMVAGKSSDMDLELDRLKEHAINTIEKRSIIFRLAENYINMGINRFIVLGSGPSYPIALEASLKLKESSYVAAEAMHALEFRHGPIATLDKNVLVVIINQDGKSYSYVYKLYEELRNIGANVLRLSNKDLDEDTLPLSKTSYEELDALSAILLLQLITYGYTVASGLDIDSPRRLVRVVTHY</sequence>
<dbReference type="PANTHER" id="PTHR10937:SF0">
    <property type="entry name" value="GLUTAMINE--FRUCTOSE-6-PHOSPHATE TRANSAMINASE (ISOMERIZING)"/>
    <property type="match status" value="1"/>
</dbReference>
<dbReference type="InterPro" id="IPR035490">
    <property type="entry name" value="GlmS/FrlB_SIS"/>
</dbReference>
<dbReference type="PANTHER" id="PTHR10937">
    <property type="entry name" value="GLUCOSAMINE--FRUCTOSE-6-PHOSPHATE AMINOTRANSFERASE, ISOMERIZING"/>
    <property type="match status" value="1"/>
</dbReference>
<dbReference type="CDD" id="cd05009">
    <property type="entry name" value="SIS_GlmS_GlmD_2"/>
    <property type="match status" value="1"/>
</dbReference>
<dbReference type="PROSITE" id="PS51464">
    <property type="entry name" value="SIS"/>
    <property type="match status" value="2"/>
</dbReference>
<feature type="domain" description="SIS" evidence="2">
    <location>
        <begin position="36"/>
        <end position="184"/>
    </location>
</feature>
<evidence type="ECO:0000259" key="2">
    <source>
        <dbReference type="PROSITE" id="PS51464"/>
    </source>
</evidence>
<dbReference type="InterPro" id="IPR001347">
    <property type="entry name" value="SIS_dom"/>
</dbReference>
<dbReference type="CDD" id="cd05008">
    <property type="entry name" value="SIS_GlmS_GlmD_1"/>
    <property type="match status" value="1"/>
</dbReference>
<accession>A0A7J3I7N1</accession>
<dbReference type="InterPro" id="IPR035466">
    <property type="entry name" value="GlmS/AgaS_SIS"/>
</dbReference>
<feature type="domain" description="SIS" evidence="2">
    <location>
        <begin position="205"/>
        <end position="343"/>
    </location>
</feature>
<evidence type="ECO:0000313" key="3">
    <source>
        <dbReference type="EMBL" id="HGN36758.1"/>
    </source>
</evidence>
<comment type="caution">
    <text evidence="3">The sequence shown here is derived from an EMBL/GenBank/DDBJ whole genome shotgun (WGS) entry which is preliminary data.</text>
</comment>
<protein>
    <submittedName>
        <fullName evidence="3">SIS domain-containing protein</fullName>
    </submittedName>
</protein>
<dbReference type="AlphaFoldDB" id="A0A7J3I7N1"/>
<dbReference type="InterPro" id="IPR046348">
    <property type="entry name" value="SIS_dom_sf"/>
</dbReference>
<keyword evidence="1" id="KW-0677">Repeat</keyword>
<name>A0A7J3I7N1_9CREN</name>
<organism evidence="3">
    <name type="scientific">Ignisphaera aggregans</name>
    <dbReference type="NCBI Taxonomy" id="334771"/>
    <lineage>
        <taxon>Archaea</taxon>
        <taxon>Thermoproteota</taxon>
        <taxon>Thermoprotei</taxon>
        <taxon>Desulfurococcales</taxon>
        <taxon>Desulfurococcaceae</taxon>
        <taxon>Ignisphaera</taxon>
    </lineage>
</organism>
<dbReference type="Pfam" id="PF01380">
    <property type="entry name" value="SIS"/>
    <property type="match status" value="2"/>
</dbReference>
<gene>
    <name evidence="3" type="ORF">ENT87_04315</name>
</gene>
<dbReference type="GO" id="GO:0006487">
    <property type="term" value="P:protein N-linked glycosylation"/>
    <property type="evidence" value="ECO:0007669"/>
    <property type="project" value="TreeGrafter"/>
</dbReference>
<reference evidence="3" key="1">
    <citation type="journal article" date="2020" name="mSystems">
        <title>Genome- and Community-Level Interaction Insights into Carbon Utilization and Element Cycling Functions of Hydrothermarchaeota in Hydrothermal Sediment.</title>
        <authorList>
            <person name="Zhou Z."/>
            <person name="Liu Y."/>
            <person name="Xu W."/>
            <person name="Pan J."/>
            <person name="Luo Z.H."/>
            <person name="Li M."/>
        </authorList>
    </citation>
    <scope>NUCLEOTIDE SEQUENCE [LARGE SCALE GENOMIC DNA]</scope>
    <source>
        <strain evidence="3">SpSt-618</strain>
    </source>
</reference>
<dbReference type="GO" id="GO:0097367">
    <property type="term" value="F:carbohydrate derivative binding"/>
    <property type="evidence" value="ECO:0007669"/>
    <property type="project" value="InterPro"/>
</dbReference>
<dbReference type="EMBL" id="DTAI01000124">
    <property type="protein sequence ID" value="HGN36758.1"/>
    <property type="molecule type" value="Genomic_DNA"/>
</dbReference>
<evidence type="ECO:0000256" key="1">
    <source>
        <dbReference type="ARBA" id="ARBA00022737"/>
    </source>
</evidence>
<dbReference type="Gene3D" id="3.40.50.10490">
    <property type="entry name" value="Glucose-6-phosphate isomerase like protein, domain 1"/>
    <property type="match status" value="2"/>
</dbReference>
<dbReference type="GO" id="GO:0004360">
    <property type="term" value="F:glutamine-fructose-6-phosphate transaminase (isomerizing) activity"/>
    <property type="evidence" value="ECO:0007669"/>
    <property type="project" value="TreeGrafter"/>
</dbReference>
<dbReference type="SUPFAM" id="SSF53697">
    <property type="entry name" value="SIS domain"/>
    <property type="match status" value="1"/>
</dbReference>
<dbReference type="GO" id="GO:0006002">
    <property type="term" value="P:fructose 6-phosphate metabolic process"/>
    <property type="evidence" value="ECO:0007669"/>
    <property type="project" value="TreeGrafter"/>
</dbReference>
<dbReference type="GO" id="GO:0006047">
    <property type="term" value="P:UDP-N-acetylglucosamine metabolic process"/>
    <property type="evidence" value="ECO:0007669"/>
    <property type="project" value="TreeGrafter"/>
</dbReference>